<dbReference type="OrthoDB" id="5098322at2759"/>
<proteinExistence type="predicted"/>
<sequence>MATLRSLHGSGPEQQEYNDVRNPFKNIRLSKIPWVRKLHGATRDPLSHVPLLSSNKYKSPVCPATGRVFCAECQEARRSRRPTFNSRLSLLFKPMWCSGCERRHVAADFSPSQRTQPDASRVCVGRQGYRTVCSHLKIRFDTLTLNMPIDDGEWRADRSVIVCCGDEVHNLGSVGILSCPLEVIDFSVTETRCGPGPDEEKKNHVALIEWVATLPPKPLDDVESLEKEAADLIEGLFAASPRSFGPLWTTSPEGLREMESYVNKGYDGDTVCLSIGSIAPSGSHIEVWPETYNSIPPGSGSGSGESAEVCQIPSHIRFSCTFDFDCKDACSPGWITQLDPDSYDHFADPATKNITWCDDRSCATSFELIQNKALRELSHKTNVEYSSSSLQRATLRRMFEEKAQLLRRWSGGWDRRDRYQYRDPRGRGNRVITSA</sequence>
<organism evidence="1 2">
    <name type="scientific">Geosmithia morbida</name>
    <dbReference type="NCBI Taxonomy" id="1094350"/>
    <lineage>
        <taxon>Eukaryota</taxon>
        <taxon>Fungi</taxon>
        <taxon>Dikarya</taxon>
        <taxon>Ascomycota</taxon>
        <taxon>Pezizomycotina</taxon>
        <taxon>Sordariomycetes</taxon>
        <taxon>Hypocreomycetidae</taxon>
        <taxon>Hypocreales</taxon>
        <taxon>Bionectriaceae</taxon>
        <taxon>Geosmithia</taxon>
    </lineage>
</organism>
<dbReference type="GeneID" id="55971516"/>
<reference evidence="1" key="1">
    <citation type="submission" date="2020-03" db="EMBL/GenBank/DDBJ databases">
        <title>Site-based positive gene gene selection in Geosmithia morbida across the United States reveals a broad range of putative effectors and factors for local host and environmental adapation.</title>
        <authorList>
            <person name="Onufrak A."/>
            <person name="Murdoch R.W."/>
            <person name="Gazis R."/>
            <person name="Huff M."/>
            <person name="Staton M."/>
            <person name="Klingeman W."/>
            <person name="Hadziabdic D."/>
        </authorList>
    </citation>
    <scope>NUCLEOTIDE SEQUENCE</scope>
    <source>
        <strain evidence="1">1262</strain>
    </source>
</reference>
<dbReference type="Proteomes" id="UP000749293">
    <property type="component" value="Unassembled WGS sequence"/>
</dbReference>
<protein>
    <submittedName>
        <fullName evidence="1">Uncharacterized protein</fullName>
    </submittedName>
</protein>
<dbReference type="EMBL" id="JAANYQ010000004">
    <property type="protein sequence ID" value="KAF4124622.1"/>
    <property type="molecule type" value="Genomic_DNA"/>
</dbReference>
<evidence type="ECO:0000313" key="1">
    <source>
        <dbReference type="EMBL" id="KAF4124622.1"/>
    </source>
</evidence>
<comment type="caution">
    <text evidence="1">The sequence shown here is derived from an EMBL/GenBank/DDBJ whole genome shotgun (WGS) entry which is preliminary data.</text>
</comment>
<accession>A0A9P5D374</accession>
<gene>
    <name evidence="1" type="ORF">GMORB2_5288</name>
</gene>
<evidence type="ECO:0000313" key="2">
    <source>
        <dbReference type="Proteomes" id="UP000749293"/>
    </source>
</evidence>
<keyword evidence="2" id="KW-1185">Reference proteome</keyword>
<dbReference type="RefSeq" id="XP_035323274.1">
    <property type="nucleotide sequence ID" value="XM_035467262.1"/>
</dbReference>
<dbReference type="AlphaFoldDB" id="A0A9P5D374"/>
<name>A0A9P5D374_9HYPO</name>